<keyword evidence="4 7" id="KW-0812">Transmembrane</keyword>
<organism evidence="9 10">
    <name type="scientific">Proteiniclasticum sediminis</name>
    <dbReference type="NCBI Taxonomy" id="2804028"/>
    <lineage>
        <taxon>Bacteria</taxon>
        <taxon>Bacillati</taxon>
        <taxon>Bacillota</taxon>
        <taxon>Clostridia</taxon>
        <taxon>Eubacteriales</taxon>
        <taxon>Clostridiaceae</taxon>
        <taxon>Proteiniclasticum</taxon>
    </lineage>
</organism>
<dbReference type="Proteomes" id="UP000675379">
    <property type="component" value="Unassembled WGS sequence"/>
</dbReference>
<evidence type="ECO:0000313" key="10">
    <source>
        <dbReference type="Proteomes" id="UP000675379"/>
    </source>
</evidence>
<evidence type="ECO:0000256" key="6">
    <source>
        <dbReference type="ARBA" id="ARBA00023136"/>
    </source>
</evidence>
<feature type="transmembrane region" description="Helical" evidence="7">
    <location>
        <begin position="255"/>
        <end position="273"/>
    </location>
</feature>
<feature type="domain" description="EamA" evidence="8">
    <location>
        <begin position="165"/>
        <end position="294"/>
    </location>
</feature>
<feature type="domain" description="EamA" evidence="8">
    <location>
        <begin position="16"/>
        <end position="154"/>
    </location>
</feature>
<feature type="transmembrane region" description="Helical" evidence="7">
    <location>
        <begin position="45"/>
        <end position="62"/>
    </location>
</feature>
<feature type="transmembrane region" description="Helical" evidence="7">
    <location>
        <begin position="83"/>
        <end position="102"/>
    </location>
</feature>
<protein>
    <submittedName>
        <fullName evidence="9">DMT family transporter</fullName>
    </submittedName>
</protein>
<dbReference type="PANTHER" id="PTHR42920:SF11">
    <property type="entry name" value="INNER MEMBRANE PROTEIN YTFF"/>
    <property type="match status" value="1"/>
</dbReference>
<evidence type="ECO:0000259" key="8">
    <source>
        <dbReference type="Pfam" id="PF00892"/>
    </source>
</evidence>
<dbReference type="InterPro" id="IPR000620">
    <property type="entry name" value="EamA_dom"/>
</dbReference>
<proteinExistence type="inferred from homology"/>
<sequence length="308" mass="33519">MRWISSSGKPSPTQRRAMLYAFLAAASYALSSPFSKLLLHEVPEILLAGLLYLGAGLGMVLLTGFSRFQKNPSPELSLDQKDLPYVVAMVLLDILAPILLLLGLKTTAAANVSLLNNFEIVATTLLARQLFQEKISRSLGWGIFLITLSTLLLSFSSLESLSFSWGSVLVLLACLSWGLENNCTRMISSKDTRQIVLIKGLGSGTGSLLLGLFVGELLPRFPLILGSLLLGLVAYGLSVYLYVRAQRDLGASRTSAYYAVAPFIGVVLSILIFRELPSWNFWLALLLMLLGTRLTHGSEDDESTVQTS</sequence>
<gene>
    <name evidence="9" type="ORF">KCG48_06695</name>
</gene>
<dbReference type="EMBL" id="JAGSCS010000006">
    <property type="protein sequence ID" value="MBR0576028.1"/>
    <property type="molecule type" value="Genomic_DNA"/>
</dbReference>
<evidence type="ECO:0000256" key="1">
    <source>
        <dbReference type="ARBA" id="ARBA00004651"/>
    </source>
</evidence>
<dbReference type="InterPro" id="IPR037185">
    <property type="entry name" value="EmrE-like"/>
</dbReference>
<dbReference type="PANTHER" id="PTHR42920">
    <property type="entry name" value="OS03G0707200 PROTEIN-RELATED"/>
    <property type="match status" value="1"/>
</dbReference>
<evidence type="ECO:0000256" key="7">
    <source>
        <dbReference type="SAM" id="Phobius"/>
    </source>
</evidence>
<dbReference type="AlphaFoldDB" id="A0A941HQY8"/>
<dbReference type="Pfam" id="PF00892">
    <property type="entry name" value="EamA"/>
    <property type="match status" value="2"/>
</dbReference>
<dbReference type="RefSeq" id="WP_211800770.1">
    <property type="nucleotide sequence ID" value="NZ_JAGSCS010000006.1"/>
</dbReference>
<keyword evidence="10" id="KW-1185">Reference proteome</keyword>
<comment type="similarity">
    <text evidence="2">Belongs to the EamA transporter family.</text>
</comment>
<evidence type="ECO:0000256" key="5">
    <source>
        <dbReference type="ARBA" id="ARBA00022989"/>
    </source>
</evidence>
<evidence type="ECO:0000313" key="9">
    <source>
        <dbReference type="EMBL" id="MBR0576028.1"/>
    </source>
</evidence>
<evidence type="ECO:0000256" key="4">
    <source>
        <dbReference type="ARBA" id="ARBA00022692"/>
    </source>
</evidence>
<feature type="transmembrane region" description="Helical" evidence="7">
    <location>
        <begin position="221"/>
        <end position="243"/>
    </location>
</feature>
<keyword evidence="5 7" id="KW-1133">Transmembrane helix</keyword>
<dbReference type="SUPFAM" id="SSF103481">
    <property type="entry name" value="Multidrug resistance efflux transporter EmrE"/>
    <property type="match status" value="2"/>
</dbReference>
<comment type="subcellular location">
    <subcellularLocation>
        <location evidence="1">Cell membrane</location>
        <topology evidence="1">Multi-pass membrane protein</topology>
    </subcellularLocation>
</comment>
<evidence type="ECO:0000256" key="3">
    <source>
        <dbReference type="ARBA" id="ARBA00022475"/>
    </source>
</evidence>
<name>A0A941HQY8_9CLOT</name>
<feature type="transmembrane region" description="Helical" evidence="7">
    <location>
        <begin position="195"/>
        <end position="215"/>
    </location>
</feature>
<accession>A0A941HQY8</accession>
<dbReference type="Gene3D" id="1.10.3730.20">
    <property type="match status" value="1"/>
</dbReference>
<dbReference type="InterPro" id="IPR051258">
    <property type="entry name" value="Diverse_Substrate_Transporter"/>
</dbReference>
<dbReference type="GO" id="GO:0005886">
    <property type="term" value="C:plasma membrane"/>
    <property type="evidence" value="ECO:0007669"/>
    <property type="project" value="UniProtKB-SubCell"/>
</dbReference>
<evidence type="ECO:0000256" key="2">
    <source>
        <dbReference type="ARBA" id="ARBA00007362"/>
    </source>
</evidence>
<keyword evidence="6 7" id="KW-0472">Membrane</keyword>
<keyword evidence="3" id="KW-1003">Cell membrane</keyword>
<feature type="transmembrane region" description="Helical" evidence="7">
    <location>
        <begin position="163"/>
        <end position="183"/>
    </location>
</feature>
<reference evidence="9" key="1">
    <citation type="submission" date="2021-04" db="EMBL/GenBank/DDBJ databases">
        <title>Proteiniclasticum sedimins sp. nov., an obligate anaerobic bacterium isolated from anaerobic sludge.</title>
        <authorList>
            <person name="Liu J."/>
        </authorList>
    </citation>
    <scope>NUCLEOTIDE SEQUENCE</scope>
    <source>
        <strain evidence="9">BAD-10</strain>
    </source>
</reference>
<feature type="transmembrane region" description="Helical" evidence="7">
    <location>
        <begin position="139"/>
        <end position="157"/>
    </location>
</feature>
<comment type="caution">
    <text evidence="9">The sequence shown here is derived from an EMBL/GenBank/DDBJ whole genome shotgun (WGS) entry which is preliminary data.</text>
</comment>